<evidence type="ECO:0000313" key="7">
    <source>
        <dbReference type="Proteomes" id="UP000254258"/>
    </source>
</evidence>
<keyword evidence="7" id="KW-1185">Reference proteome</keyword>
<keyword evidence="5" id="KW-0812">Transmembrane</keyword>
<feature type="transmembrane region" description="Helical" evidence="5">
    <location>
        <begin position="36"/>
        <end position="58"/>
    </location>
</feature>
<keyword evidence="5" id="KW-0472">Membrane</keyword>
<dbReference type="PANTHER" id="PTHR33420:SF3">
    <property type="entry name" value="FIMBRIAL SUBUNIT ELFA"/>
    <property type="match status" value="1"/>
</dbReference>
<dbReference type="InterPro" id="IPR008966">
    <property type="entry name" value="Adhesion_dom_sf"/>
</dbReference>
<comment type="caution">
    <text evidence="6">The sequence shown here is derived from an EMBL/GenBank/DDBJ whole genome shotgun (WGS) entry which is preliminary data.</text>
</comment>
<name>A0A370X3H4_9GAMM</name>
<keyword evidence="3" id="KW-0732">Signal</keyword>
<evidence type="ECO:0000256" key="3">
    <source>
        <dbReference type="ARBA" id="ARBA00022729"/>
    </source>
</evidence>
<keyword evidence="5" id="KW-1133">Transmembrane helix</keyword>
<dbReference type="Gene3D" id="2.60.40.1090">
    <property type="entry name" value="Fimbrial-type adhesion domain"/>
    <property type="match status" value="1"/>
</dbReference>
<gene>
    <name evidence="6" type="ORF">DWU98_07435</name>
</gene>
<dbReference type="Gene3D" id="2.60.40.3310">
    <property type="match status" value="1"/>
</dbReference>
<proteinExistence type="inferred from homology"/>
<organism evidence="6 7">
    <name type="scientific">Dyella monticola</name>
    <dbReference type="NCBI Taxonomy" id="1927958"/>
    <lineage>
        <taxon>Bacteria</taxon>
        <taxon>Pseudomonadati</taxon>
        <taxon>Pseudomonadota</taxon>
        <taxon>Gammaproteobacteria</taxon>
        <taxon>Lysobacterales</taxon>
        <taxon>Rhodanobacteraceae</taxon>
        <taxon>Dyella</taxon>
    </lineage>
</organism>
<comment type="subcellular location">
    <subcellularLocation>
        <location evidence="1">Fimbrium</location>
    </subcellularLocation>
</comment>
<dbReference type="Proteomes" id="UP000254258">
    <property type="component" value="Unassembled WGS sequence"/>
</dbReference>
<accession>A0A370X3H4</accession>
<dbReference type="InterPro" id="IPR036937">
    <property type="entry name" value="Adhesion_dom_fimbrial_sf"/>
</dbReference>
<dbReference type="GO" id="GO:0043709">
    <property type="term" value="P:cell adhesion involved in single-species biofilm formation"/>
    <property type="evidence" value="ECO:0007669"/>
    <property type="project" value="TreeGrafter"/>
</dbReference>
<dbReference type="GO" id="GO:0009289">
    <property type="term" value="C:pilus"/>
    <property type="evidence" value="ECO:0007669"/>
    <property type="project" value="UniProtKB-SubCell"/>
</dbReference>
<sequence>MSANKQIYDFLSLADLRCDGSLRDGKRKMEFCNVKLLLRSSALRGLLLALGFVGMLLLGQNARAQGCLTTPSGNTSQTYSVPTPLTFDPKTPNGTVLFSRTVTFPGFNVSCIGATATLVYSFAGLIAPTNGVFPIAAGGQPAYIGVRVTFNGSPVTSNPVTARTISGNVNIGSNTYTYEFIKMGQPPSNVTNLLMPWVKADVLLNGTNNLAEPNYWAPSSSLTIIPLVRTCTTTTSNITIPLGSVAARTLGAIGSTSPTSSPQSISLSCSNNPSVSMVLKATQAAGQSNNTVVGLTSASLAQGVGVQLLYNNNPLAINGSVTISNAAGATLNVPIAARYYRTGALTQGSANAAVTLQFTYN</sequence>
<dbReference type="AlphaFoldDB" id="A0A370X3H4"/>
<evidence type="ECO:0000313" key="6">
    <source>
        <dbReference type="EMBL" id="RDS82959.1"/>
    </source>
</evidence>
<dbReference type="EMBL" id="QRBE01000003">
    <property type="protein sequence ID" value="RDS82959.1"/>
    <property type="molecule type" value="Genomic_DNA"/>
</dbReference>
<reference evidence="6 7" key="1">
    <citation type="submission" date="2018-07" db="EMBL/GenBank/DDBJ databases">
        <title>Dyella monticola sp. nov. and Dyella psychrodurans sp. nov. isolated from monsoon evergreen broad-leaved forest soil of Dinghu Mountain, China.</title>
        <authorList>
            <person name="Gao Z."/>
            <person name="Qiu L."/>
        </authorList>
    </citation>
    <scope>NUCLEOTIDE SEQUENCE [LARGE SCALE GENOMIC DNA]</scope>
    <source>
        <strain evidence="6 7">4G-K06</strain>
    </source>
</reference>
<evidence type="ECO:0000256" key="2">
    <source>
        <dbReference type="ARBA" id="ARBA00006671"/>
    </source>
</evidence>
<evidence type="ECO:0000256" key="5">
    <source>
        <dbReference type="SAM" id="Phobius"/>
    </source>
</evidence>
<dbReference type="SUPFAM" id="SSF49401">
    <property type="entry name" value="Bacterial adhesins"/>
    <property type="match status" value="1"/>
</dbReference>
<evidence type="ECO:0000256" key="1">
    <source>
        <dbReference type="ARBA" id="ARBA00004561"/>
    </source>
</evidence>
<protein>
    <submittedName>
        <fullName evidence="6">Uncharacterized protein</fullName>
    </submittedName>
</protein>
<evidence type="ECO:0000256" key="4">
    <source>
        <dbReference type="ARBA" id="ARBA00023263"/>
    </source>
</evidence>
<dbReference type="InterPro" id="IPR050263">
    <property type="entry name" value="Bact_Fimbrial_Adh_Pro"/>
</dbReference>
<dbReference type="PANTHER" id="PTHR33420">
    <property type="entry name" value="FIMBRIAL SUBUNIT ELFA-RELATED"/>
    <property type="match status" value="1"/>
</dbReference>
<keyword evidence="4" id="KW-0281">Fimbrium</keyword>
<comment type="similarity">
    <text evidence="2">Belongs to the fimbrial protein family.</text>
</comment>